<feature type="transmembrane region" description="Helical" evidence="7">
    <location>
        <begin position="112"/>
        <end position="135"/>
    </location>
</feature>
<comment type="function">
    <text evidence="7">Required for formation of the rod structure of the flagellar apparatus. Together with FliI and FliH, may constitute the export apparatus of flagellin.</text>
</comment>
<dbReference type="GO" id="GO:0044780">
    <property type="term" value="P:bacterial-type flagellum assembly"/>
    <property type="evidence" value="ECO:0007669"/>
    <property type="project" value="InterPro"/>
</dbReference>
<keyword evidence="7" id="KW-0813">Transport</keyword>
<dbReference type="Gene3D" id="3.40.30.60">
    <property type="entry name" value="FHIPEP family, domain 1"/>
    <property type="match status" value="1"/>
</dbReference>
<evidence type="ECO:0000256" key="6">
    <source>
        <dbReference type="ARBA" id="ARBA00023136"/>
    </source>
</evidence>
<dbReference type="Gene3D" id="3.40.50.12790">
    <property type="entry name" value="FHIPEP family, domain 4"/>
    <property type="match status" value="1"/>
</dbReference>
<keyword evidence="7" id="KW-1005">Bacterial flagellum biogenesis</keyword>
<dbReference type="Proteomes" id="UP000663929">
    <property type="component" value="Chromosome"/>
</dbReference>
<evidence type="ECO:0000313" key="9">
    <source>
        <dbReference type="Proteomes" id="UP000663929"/>
    </source>
</evidence>
<accession>A0A8A4TTK2</accession>
<comment type="subcellular location">
    <subcellularLocation>
        <location evidence="1 7">Cell membrane</location>
        <topology evidence="1 7">Multi-pass membrane protein</topology>
    </subcellularLocation>
</comment>
<evidence type="ECO:0000256" key="1">
    <source>
        <dbReference type="ARBA" id="ARBA00004651"/>
    </source>
</evidence>
<keyword evidence="6 7" id="KW-0472">Membrane</keyword>
<gene>
    <name evidence="7 8" type="primary">flhA</name>
    <name evidence="8" type="ORF">J3U87_08135</name>
</gene>
<dbReference type="InterPro" id="IPR006301">
    <property type="entry name" value="FlhA"/>
</dbReference>
<dbReference type="InterPro" id="IPR042193">
    <property type="entry name" value="FHIPEP_3"/>
</dbReference>
<organism evidence="8 9">
    <name type="scientific">Sulfidibacter corallicola</name>
    <dbReference type="NCBI Taxonomy" id="2818388"/>
    <lineage>
        <taxon>Bacteria</taxon>
        <taxon>Pseudomonadati</taxon>
        <taxon>Acidobacteriota</taxon>
        <taxon>Holophagae</taxon>
        <taxon>Acanthopleuribacterales</taxon>
        <taxon>Acanthopleuribacteraceae</taxon>
        <taxon>Sulfidibacter</taxon>
    </lineage>
</organism>
<feature type="transmembrane region" description="Helical" evidence="7">
    <location>
        <begin position="204"/>
        <end position="224"/>
    </location>
</feature>
<proteinExistence type="inferred from homology"/>
<feature type="transmembrane region" description="Helical" evidence="7">
    <location>
        <begin position="21"/>
        <end position="37"/>
    </location>
</feature>
<dbReference type="InterPro" id="IPR042196">
    <property type="entry name" value="FHIPEP_4"/>
</dbReference>
<dbReference type="Gene3D" id="1.10.8.540">
    <property type="entry name" value="FHIPEP family, domain 3"/>
    <property type="match status" value="1"/>
</dbReference>
<dbReference type="PIRSF" id="PIRSF005419">
    <property type="entry name" value="FlhA"/>
    <property type="match status" value="1"/>
</dbReference>
<keyword evidence="5 7" id="KW-1133">Transmembrane helix</keyword>
<dbReference type="PANTHER" id="PTHR30161">
    <property type="entry name" value="FLAGELLAR EXPORT PROTEIN, MEMBRANE FLHA SUBUNIT-RELATED"/>
    <property type="match status" value="1"/>
</dbReference>
<evidence type="ECO:0000313" key="8">
    <source>
        <dbReference type="EMBL" id="QTD52428.1"/>
    </source>
</evidence>
<sequence>MKQVLQWTSKLRDHQHLITPLVILVMLVMFMIPMPVIVLDIMIAANFTIGLTILITVMYMPKPTAFSAFPSVLLLTTLFRLSLNVASTRVILLHGHEGPGAAGTVIQAFGQFVVGGEYMIGILIFIVLITIQIMVINTGSSRIAEVTARFTLDAMPGKQMSIDADLNSGLITEQEAKSKRQDLQDEADFYGSMDGAIKFVAKDAMAGLMITVINIIGGLTFGVIRHDMPAAEAAATFTILTIGDGLVSAMPSLFISIAAGLLTTRATAKKSLGEDVMGQVFFDKKPLAFVGGSLFLFGLVPGLPTLAFWSLSTALLGLAYYKHTVEEEKPVAAALGPGAPPDQKAAEAVPGKKAAPALPQPEPVEKLLKVDMMGLEVGYGLISLVDTKRGGNILERIKSIRRQLALELGMVVPPIRIRDNLQLRPNQYSILVKGVSVATGELMLNHLLAMNPGTATAEVEGILTREPAFGLDAYWIREELKDEAQNLGYTVVDLQTVVTTHLSEIIKRHADELLGRQETQALLDNLADTYPKIVEDLVPNIMPLGVVQRVLQNLLVERVSIRDLLSILEALAEGGMITKDPFALTDLVRQAISRGIVAPYLNDRQELAIIALNPELERKLTESIQQTDSGNFVVIAPEKAQRFVDNLHQSIESSAFAIQPILLVNPGLRMPLRRLLERVLPNLLIFSQSEVPAHVNIVTIGVVGDI</sequence>
<dbReference type="InterPro" id="IPR001712">
    <property type="entry name" value="T3SS_FHIPEP"/>
</dbReference>
<evidence type="ECO:0000256" key="7">
    <source>
        <dbReference type="RuleBase" id="RU364093"/>
    </source>
</evidence>
<dbReference type="GO" id="GO:0009306">
    <property type="term" value="P:protein secretion"/>
    <property type="evidence" value="ECO:0007669"/>
    <property type="project" value="InterPro"/>
</dbReference>
<evidence type="ECO:0000256" key="2">
    <source>
        <dbReference type="ARBA" id="ARBA00008835"/>
    </source>
</evidence>
<feature type="transmembrane region" description="Helical" evidence="7">
    <location>
        <begin position="294"/>
        <end position="321"/>
    </location>
</feature>
<keyword evidence="9" id="KW-1185">Reference proteome</keyword>
<feature type="transmembrane region" description="Helical" evidence="7">
    <location>
        <begin position="72"/>
        <end position="92"/>
    </location>
</feature>
<dbReference type="GO" id="GO:0005886">
    <property type="term" value="C:plasma membrane"/>
    <property type="evidence" value="ECO:0007669"/>
    <property type="project" value="UniProtKB-SubCell"/>
</dbReference>
<keyword evidence="8" id="KW-0966">Cell projection</keyword>
<keyword evidence="4 7" id="KW-0812">Transmembrane</keyword>
<keyword evidence="7" id="KW-0653">Protein transport</keyword>
<feature type="transmembrane region" description="Helical" evidence="7">
    <location>
        <begin position="236"/>
        <end position="262"/>
    </location>
</feature>
<evidence type="ECO:0000256" key="5">
    <source>
        <dbReference type="ARBA" id="ARBA00022989"/>
    </source>
</evidence>
<comment type="similarity">
    <text evidence="2 7">Belongs to the FHIPEP (flagella/HR/invasion proteins export pore) family.</text>
</comment>
<comment type="caution">
    <text evidence="7">Lacks conserved residue(s) required for the propagation of feature annotation.</text>
</comment>
<protein>
    <recommendedName>
        <fullName evidence="7">Flagellar biosynthesis protein FlhA</fullName>
    </recommendedName>
</protein>
<evidence type="ECO:0000256" key="4">
    <source>
        <dbReference type="ARBA" id="ARBA00022692"/>
    </source>
</evidence>
<dbReference type="InterPro" id="IPR042194">
    <property type="entry name" value="FHIPEP_1"/>
</dbReference>
<dbReference type="Pfam" id="PF00771">
    <property type="entry name" value="FHIPEP"/>
    <property type="match status" value="1"/>
</dbReference>
<dbReference type="RefSeq" id="WP_237382536.1">
    <property type="nucleotide sequence ID" value="NZ_CP071793.1"/>
</dbReference>
<dbReference type="EMBL" id="CP071793">
    <property type="protein sequence ID" value="QTD52428.1"/>
    <property type="molecule type" value="Genomic_DNA"/>
</dbReference>
<evidence type="ECO:0000256" key="3">
    <source>
        <dbReference type="ARBA" id="ARBA00022475"/>
    </source>
</evidence>
<dbReference type="KEGG" id="scor:J3U87_08135"/>
<name>A0A8A4TTK2_SULCO</name>
<reference evidence="8" key="1">
    <citation type="submission" date="2021-03" db="EMBL/GenBank/DDBJ databases">
        <title>Acanthopleuribacteraceae sp. M133.</title>
        <authorList>
            <person name="Wang G."/>
        </authorList>
    </citation>
    <scope>NUCLEOTIDE SEQUENCE</scope>
    <source>
        <strain evidence="8">M133</strain>
    </source>
</reference>
<dbReference type="AlphaFoldDB" id="A0A8A4TTK2"/>
<keyword evidence="8" id="KW-0282">Flagellum</keyword>
<keyword evidence="7" id="KW-1006">Bacterial flagellum protein export</keyword>
<keyword evidence="3 7" id="KW-1003">Cell membrane</keyword>
<dbReference type="PANTHER" id="PTHR30161:SF1">
    <property type="entry name" value="FLAGELLAR BIOSYNTHESIS PROTEIN FLHA-RELATED"/>
    <property type="match status" value="1"/>
</dbReference>
<keyword evidence="8" id="KW-0969">Cilium</keyword>
<dbReference type="NCBIfam" id="TIGR01398">
    <property type="entry name" value="FlhA"/>
    <property type="match status" value="1"/>
</dbReference>
<dbReference type="PRINTS" id="PR00949">
    <property type="entry name" value="TYPE3IMAPROT"/>
</dbReference>